<reference evidence="3 4" key="1">
    <citation type="submission" date="2022-08" db="EMBL/GenBank/DDBJ databases">
        <title>Myroides zhujiangensis sp. nov., a novel bacterium isolated from sediment in the Pearl River Estuary.</title>
        <authorList>
            <person name="Cui L."/>
        </authorList>
    </citation>
    <scope>NUCLEOTIDE SEQUENCE [LARGE SCALE GENOMIC DNA]</scope>
    <source>
        <strain evidence="3 4">SCSIO 72103</strain>
    </source>
</reference>
<feature type="domain" description="Serine aminopeptidase S33" evidence="2">
    <location>
        <begin position="27"/>
        <end position="242"/>
    </location>
</feature>
<dbReference type="SUPFAM" id="SSF53474">
    <property type="entry name" value="alpha/beta-Hydrolases"/>
    <property type="match status" value="1"/>
</dbReference>
<dbReference type="PANTHER" id="PTHR43798">
    <property type="entry name" value="MONOACYLGLYCEROL LIPASE"/>
    <property type="match status" value="1"/>
</dbReference>
<dbReference type="InterPro" id="IPR022742">
    <property type="entry name" value="Hydrolase_4"/>
</dbReference>
<name>A0ABY5NQQ4_9FLAO</name>
<evidence type="ECO:0000256" key="1">
    <source>
        <dbReference type="ARBA" id="ARBA00022801"/>
    </source>
</evidence>
<dbReference type="PANTHER" id="PTHR43798:SF31">
    <property type="entry name" value="AB HYDROLASE SUPERFAMILY PROTEIN YCLE"/>
    <property type="match status" value="1"/>
</dbReference>
<organism evidence="3 4">
    <name type="scientific">Paenimyroides aestuarii</name>
    <dbReference type="NCBI Taxonomy" id="2968490"/>
    <lineage>
        <taxon>Bacteria</taxon>
        <taxon>Pseudomonadati</taxon>
        <taxon>Bacteroidota</taxon>
        <taxon>Flavobacteriia</taxon>
        <taxon>Flavobacteriales</taxon>
        <taxon>Flavobacteriaceae</taxon>
        <taxon>Paenimyroides</taxon>
    </lineage>
</organism>
<dbReference type="Proteomes" id="UP001317001">
    <property type="component" value="Chromosome"/>
</dbReference>
<proteinExistence type="predicted"/>
<gene>
    <name evidence="3" type="ORF">NPX36_10885</name>
</gene>
<dbReference type="RefSeq" id="WP_257498730.1">
    <property type="nucleotide sequence ID" value="NZ_CP102382.1"/>
</dbReference>
<dbReference type="Pfam" id="PF12146">
    <property type="entry name" value="Hydrolase_4"/>
    <property type="match status" value="1"/>
</dbReference>
<keyword evidence="1 3" id="KW-0378">Hydrolase</keyword>
<dbReference type="EMBL" id="CP102382">
    <property type="protein sequence ID" value="UUV20818.1"/>
    <property type="molecule type" value="Genomic_DNA"/>
</dbReference>
<evidence type="ECO:0000313" key="4">
    <source>
        <dbReference type="Proteomes" id="UP001317001"/>
    </source>
</evidence>
<dbReference type="InterPro" id="IPR050266">
    <property type="entry name" value="AB_hydrolase_sf"/>
</dbReference>
<sequence length="263" mass="30311">MDVTTSEETVFIQTSKLYYKKWSVENPRKTIVLLHDSLGCTVLWREWPEELAMALNCNVISYDRRGYGKSENYTIKRPIDYLEQEAVILNDLLQYWQVEQPVLFGFSDGASVATIYAGMYPQNTTLLIVEGVHVRIEKETLQGVREAEEMLHNTQIAKALQKYHGDKVYDLYYAWTKTWLSNAHQSWNIEHFIPRITVPILVIQGELDEFGSMNQVNAFDNASGVVQKCIVSGAKHTAHKEEKAFVFSTITQFVNTHIHEKMD</sequence>
<evidence type="ECO:0000313" key="3">
    <source>
        <dbReference type="EMBL" id="UUV20818.1"/>
    </source>
</evidence>
<dbReference type="InterPro" id="IPR029058">
    <property type="entry name" value="AB_hydrolase_fold"/>
</dbReference>
<evidence type="ECO:0000259" key="2">
    <source>
        <dbReference type="Pfam" id="PF12146"/>
    </source>
</evidence>
<dbReference type="GO" id="GO:0016787">
    <property type="term" value="F:hydrolase activity"/>
    <property type="evidence" value="ECO:0007669"/>
    <property type="project" value="UniProtKB-KW"/>
</dbReference>
<accession>A0ABY5NQQ4</accession>
<protein>
    <submittedName>
        <fullName evidence="3">Alpha/beta hydrolase</fullName>
    </submittedName>
</protein>
<keyword evidence="4" id="KW-1185">Reference proteome</keyword>
<dbReference type="Gene3D" id="3.40.50.1820">
    <property type="entry name" value="alpha/beta hydrolase"/>
    <property type="match status" value="1"/>
</dbReference>